<dbReference type="InterPro" id="IPR036396">
    <property type="entry name" value="Cyt_P450_sf"/>
</dbReference>
<dbReference type="GO" id="GO:0020037">
    <property type="term" value="F:heme binding"/>
    <property type="evidence" value="ECO:0007669"/>
    <property type="project" value="InterPro"/>
</dbReference>
<organism evidence="9">
    <name type="scientific">Leptinotarsa decemlineata</name>
    <name type="common">Colorado potato beetle</name>
    <name type="synonym">Doryphora decemlineata</name>
    <dbReference type="NCBI Taxonomy" id="7539"/>
    <lineage>
        <taxon>Eukaryota</taxon>
        <taxon>Metazoa</taxon>
        <taxon>Ecdysozoa</taxon>
        <taxon>Arthropoda</taxon>
        <taxon>Hexapoda</taxon>
        <taxon>Insecta</taxon>
        <taxon>Pterygota</taxon>
        <taxon>Neoptera</taxon>
        <taxon>Endopterygota</taxon>
        <taxon>Coleoptera</taxon>
        <taxon>Polyphaga</taxon>
        <taxon>Cucujiformia</taxon>
        <taxon>Chrysomeloidea</taxon>
        <taxon>Chrysomelidae</taxon>
        <taxon>Chrysomelinae</taxon>
        <taxon>Doryphorini</taxon>
        <taxon>Leptinotarsa</taxon>
    </lineage>
</organism>
<reference evidence="9" key="1">
    <citation type="journal article" date="2013" name="Pestic. Biochem. Physiol.">
        <title>Identification of cytochrome P450 monooxygenase genes and their expression profiles in cyhalothrin-treated Colorado potato beetle, Leptinotarsa decemlineata.</title>
        <authorList>
            <person name="Wan P.J."/>
            <person name="Shi X.Q."/>
            <person name="Kong Y."/>
            <person name="Zhou L.T."/>
            <person name="Guo W.C."/>
            <person name="Ahmat T."/>
            <person name="Li G.Q."/>
        </authorList>
    </citation>
    <scope>NUCLEOTIDE SEQUENCE</scope>
</reference>
<evidence type="ECO:0000256" key="3">
    <source>
        <dbReference type="ARBA" id="ARBA00022617"/>
    </source>
</evidence>
<feature type="non-terminal residue" evidence="9">
    <location>
        <position position="295"/>
    </location>
</feature>
<feature type="non-terminal residue" evidence="9">
    <location>
        <position position="1"/>
    </location>
</feature>
<keyword evidence="4" id="KW-0479">Metal-binding</keyword>
<dbReference type="GO" id="GO:0005506">
    <property type="term" value="F:iron ion binding"/>
    <property type="evidence" value="ECO:0007669"/>
    <property type="project" value="InterPro"/>
</dbReference>
<dbReference type="PANTHER" id="PTHR24279">
    <property type="entry name" value="CYTOCHROME P450"/>
    <property type="match status" value="1"/>
</dbReference>
<comment type="similarity">
    <text evidence="2">Belongs to the cytochrome P450 family.</text>
</comment>
<keyword evidence="8" id="KW-0732">Signal</keyword>
<evidence type="ECO:0000256" key="5">
    <source>
        <dbReference type="ARBA" id="ARBA00023002"/>
    </source>
</evidence>
<evidence type="ECO:0000313" key="9">
    <source>
        <dbReference type="EMBL" id="AGT57839.1"/>
    </source>
</evidence>
<dbReference type="EMBL" id="KF044267">
    <property type="protein sequence ID" value="AGT57839.1"/>
    <property type="molecule type" value="mRNA"/>
</dbReference>
<keyword evidence="6" id="KW-0408">Iron</keyword>
<dbReference type="GO" id="GO:0004497">
    <property type="term" value="F:monooxygenase activity"/>
    <property type="evidence" value="ECO:0007669"/>
    <property type="project" value="UniProtKB-KW"/>
</dbReference>
<dbReference type="SUPFAM" id="SSF48264">
    <property type="entry name" value="Cytochrome P450"/>
    <property type="match status" value="1"/>
</dbReference>
<evidence type="ECO:0000256" key="4">
    <source>
        <dbReference type="ARBA" id="ARBA00022723"/>
    </source>
</evidence>
<dbReference type="OrthoDB" id="3945418at2759"/>
<protein>
    <submittedName>
        <fullName evidence="9">Cytochrome P450 12h2</fullName>
    </submittedName>
</protein>
<keyword evidence="3" id="KW-0349">Heme</keyword>
<gene>
    <name evidence="9" type="primary">Cyp12h2</name>
</gene>
<accession>V5K5L4</accession>
<feature type="chain" id="PRO_5004738095" evidence="8">
    <location>
        <begin position="19"/>
        <end position="295"/>
    </location>
</feature>
<dbReference type="GO" id="GO:0016705">
    <property type="term" value="F:oxidoreductase activity, acting on paired donors, with incorporation or reduction of molecular oxygen"/>
    <property type="evidence" value="ECO:0007669"/>
    <property type="project" value="InterPro"/>
</dbReference>
<dbReference type="AlphaFoldDB" id="V5K5L4"/>
<evidence type="ECO:0000256" key="6">
    <source>
        <dbReference type="ARBA" id="ARBA00023004"/>
    </source>
</evidence>
<reference evidence="9" key="2">
    <citation type="submission" date="2013-05" db="EMBL/GenBank/DDBJ databases">
        <authorList>
            <person name="Wan P.-J."/>
        </authorList>
    </citation>
    <scope>NUCLEOTIDE SEQUENCE</scope>
</reference>
<name>V5K5L4_LEPDE</name>
<keyword evidence="7" id="KW-0503">Monooxygenase</keyword>
<feature type="signal peptide" evidence="8">
    <location>
        <begin position="1"/>
        <end position="18"/>
    </location>
</feature>
<dbReference type="Gene3D" id="1.10.630.10">
    <property type="entry name" value="Cytochrome P450"/>
    <property type="match status" value="1"/>
</dbReference>
<dbReference type="Pfam" id="PF00067">
    <property type="entry name" value="p450"/>
    <property type="match status" value="1"/>
</dbReference>
<comment type="cofactor">
    <cofactor evidence="1">
        <name>heme</name>
        <dbReference type="ChEBI" id="CHEBI:30413"/>
    </cofactor>
</comment>
<evidence type="ECO:0000256" key="1">
    <source>
        <dbReference type="ARBA" id="ARBA00001971"/>
    </source>
</evidence>
<evidence type="ECO:0000256" key="8">
    <source>
        <dbReference type="SAM" id="SignalP"/>
    </source>
</evidence>
<evidence type="ECO:0000256" key="2">
    <source>
        <dbReference type="ARBA" id="ARBA00010617"/>
    </source>
</evidence>
<evidence type="ECO:0000256" key="7">
    <source>
        <dbReference type="ARBA" id="ARBA00023033"/>
    </source>
</evidence>
<dbReference type="InterPro" id="IPR001128">
    <property type="entry name" value="Cyt_P450"/>
</dbReference>
<dbReference type="PANTHER" id="PTHR24279:SF120">
    <property type="entry name" value="CYTOCHROME P450"/>
    <property type="match status" value="1"/>
</dbReference>
<dbReference type="InterPro" id="IPR050479">
    <property type="entry name" value="CYP11_CYP27_families"/>
</dbReference>
<keyword evidence="5" id="KW-0560">Oxidoreductase</keyword>
<sequence length="295" mass="33292">FFCFFGVTLIAMLIRCASRPLALGARAVSASSSKPCAGAAAVSKREDYYKTLGEHVDESKPPGWDSARPFEEIPGPKPLPIVGSLLRFMPFVGELYEIPILGMFQKFREQYGDVVILKGIPGRSDYVYIYDTKDIENLLRNSGTFPVRRVLDVFVYYRTVARKDIFQGIGGVLTVQGEDWFKIRSVVNPILMQPKAINPYVTKLDGVAGELVENMRHFSRLNENHQMPDDFVNELYKWALESVGIMALNKHFGCLDLTAPQDSDSKKLVTAILNMFLHLYLFEIAPPLWKFISTP</sequence>
<proteinExistence type="evidence at transcript level"/>